<keyword evidence="4" id="KW-1185">Reference proteome</keyword>
<dbReference type="Pfam" id="PF12611">
    <property type="entry name" value="Flagellar_put"/>
    <property type="match status" value="1"/>
</dbReference>
<accession>A0A1G7WEK3</accession>
<dbReference type="EMBL" id="CP080764">
    <property type="protein sequence ID" value="QYY41577.1"/>
    <property type="molecule type" value="Genomic_DNA"/>
</dbReference>
<gene>
    <name evidence="1" type="ORF">K3F53_11585</name>
    <name evidence="2" type="ORF">SAMN04489735_1001182</name>
</gene>
<dbReference type="GeneID" id="97142014"/>
<keyword evidence="2" id="KW-0966">Cell projection</keyword>
<dbReference type="RefSeq" id="WP_057898411.1">
    <property type="nucleotide sequence ID" value="NZ_CP080764.1"/>
</dbReference>
<dbReference type="Proteomes" id="UP000826616">
    <property type="component" value="Chromosome"/>
</dbReference>
<reference evidence="1 4" key="2">
    <citation type="submission" date="2021-08" db="EMBL/GenBank/DDBJ databases">
        <title>Complete genome sequence of the strain Aneurinibacillus thermoaerophilus CCM 8960.</title>
        <authorList>
            <person name="Musilova J."/>
            <person name="Kourilova X."/>
            <person name="Pernicova I."/>
            <person name="Bezdicek M."/>
            <person name="Lengerova M."/>
            <person name="Obruca S."/>
            <person name="Sedlar K."/>
        </authorList>
    </citation>
    <scope>NUCLEOTIDE SEQUENCE [LARGE SCALE GENOMIC DNA]</scope>
    <source>
        <strain evidence="1 4">CCM 8960</strain>
    </source>
</reference>
<dbReference type="InterPro" id="IPR013367">
    <property type="entry name" value="Flagellar_put"/>
</dbReference>
<evidence type="ECO:0000313" key="4">
    <source>
        <dbReference type="Proteomes" id="UP000826616"/>
    </source>
</evidence>
<protein>
    <submittedName>
        <fullName evidence="2">Flagellar operon protein</fullName>
    </submittedName>
    <submittedName>
        <fullName evidence="1">Flagellar protein</fullName>
    </submittedName>
</protein>
<dbReference type="EMBL" id="FNDE01000001">
    <property type="protein sequence ID" value="SDG70411.1"/>
    <property type="molecule type" value="Genomic_DNA"/>
</dbReference>
<evidence type="ECO:0000313" key="2">
    <source>
        <dbReference type="EMBL" id="SDG70411.1"/>
    </source>
</evidence>
<proteinExistence type="predicted"/>
<organism evidence="2 3">
    <name type="scientific">Aneurinibacillus thermoaerophilus</name>
    <dbReference type="NCBI Taxonomy" id="143495"/>
    <lineage>
        <taxon>Bacteria</taxon>
        <taxon>Bacillati</taxon>
        <taxon>Bacillota</taxon>
        <taxon>Bacilli</taxon>
        <taxon>Bacillales</taxon>
        <taxon>Paenibacillaceae</taxon>
        <taxon>Aneurinibacillus group</taxon>
        <taxon>Aneurinibacillus</taxon>
    </lineage>
</organism>
<name>A0A1G7WEK3_ANETH</name>
<reference evidence="2 3" key="1">
    <citation type="submission" date="2016-10" db="EMBL/GenBank/DDBJ databases">
        <authorList>
            <person name="de Groot N.N."/>
        </authorList>
    </citation>
    <scope>NUCLEOTIDE SEQUENCE [LARGE SCALE GENOMIC DNA]</scope>
    <source>
        <strain evidence="2 3">L 420-91</strain>
    </source>
</reference>
<dbReference type="Proteomes" id="UP000198956">
    <property type="component" value="Unassembled WGS sequence"/>
</dbReference>
<dbReference type="OrthoDB" id="165650at2"/>
<evidence type="ECO:0000313" key="3">
    <source>
        <dbReference type="Proteomes" id="UP000198956"/>
    </source>
</evidence>
<evidence type="ECO:0000313" key="1">
    <source>
        <dbReference type="EMBL" id="QYY41577.1"/>
    </source>
</evidence>
<dbReference type="NCBIfam" id="TIGR02530">
    <property type="entry name" value="flg_new"/>
    <property type="match status" value="1"/>
</dbReference>
<sequence length="127" mass="13883">MNRIKAGHIFYPQPFTHAVAKPKQSNTGTSFDAVMQQKLTEATAEIDFSNHARKRLEERGITLSGEEIARLAGAVEKAQNKGAKESLVLMNNVAYIVSVPHKKVITAVDGDSMQESVFTNIDSAIIL</sequence>
<keyword evidence="2" id="KW-0969">Cilium</keyword>
<keyword evidence="2" id="KW-0282">Flagellum</keyword>
<dbReference type="AlphaFoldDB" id="A0A1G7WEK3"/>